<dbReference type="OrthoDB" id="9787579at2"/>
<keyword evidence="6" id="KW-0472">Membrane</keyword>
<dbReference type="Pfam" id="PF04205">
    <property type="entry name" value="FMN_bind"/>
    <property type="match status" value="1"/>
</dbReference>
<dbReference type="NCBIfam" id="TIGR01947">
    <property type="entry name" value="rnfG"/>
    <property type="match status" value="1"/>
</dbReference>
<evidence type="ECO:0000256" key="3">
    <source>
        <dbReference type="ARBA" id="ARBA00022630"/>
    </source>
</evidence>
<keyword evidence="6" id="KW-0812">Transmembrane</keyword>
<evidence type="ECO:0000256" key="6">
    <source>
        <dbReference type="HAMAP-Rule" id="MF_00479"/>
    </source>
</evidence>
<sequence length="199" mass="21511">MKNNYIVQAWLVLLLAVFYGGALAGVQLTLSPKILENKINETRQQVPGLVLGADRADEAIEMESTTLALEKNGRQVFYDVYKAMQNGEPAGWVIKSSGQGYADKIELLVGVNPDLSAITGLFILNQKETPGLGNKIIEDDWRNQFLQKKTDKSLAVVKTGAKAGNEIDAITGATISSRAVCTIINSTLNDVKGQLSTVD</sequence>
<dbReference type="PANTHER" id="PTHR36118">
    <property type="entry name" value="ION-TRANSLOCATING OXIDOREDUCTASE COMPLEX SUBUNIT G"/>
    <property type="match status" value="1"/>
</dbReference>
<keyword evidence="2 6" id="KW-0597">Phosphoprotein</keyword>
<comment type="function">
    <text evidence="6">Part of a membrane-bound complex that couples electron transfer with translocation of ions across the membrane.</text>
</comment>
<dbReference type="PIRSF" id="PIRSF006091">
    <property type="entry name" value="E_trnsport_RnfG"/>
    <property type="match status" value="1"/>
</dbReference>
<evidence type="ECO:0000313" key="8">
    <source>
        <dbReference type="EMBL" id="ABW66118.1"/>
    </source>
</evidence>
<keyword evidence="5 6" id="KW-0249">Electron transport</keyword>
<dbReference type="GO" id="GO:0022900">
    <property type="term" value="P:electron transport chain"/>
    <property type="evidence" value="ECO:0007669"/>
    <property type="project" value="UniProtKB-UniRule"/>
</dbReference>
<keyword evidence="6" id="KW-1133">Transmembrane helix</keyword>
<dbReference type="Proteomes" id="UP000008561">
    <property type="component" value="Chromosome"/>
</dbReference>
<dbReference type="GO" id="GO:0009055">
    <property type="term" value="F:electron transfer activity"/>
    <property type="evidence" value="ECO:0007669"/>
    <property type="project" value="InterPro"/>
</dbReference>
<comment type="cofactor">
    <cofactor evidence="6">
        <name>FMN</name>
        <dbReference type="ChEBI" id="CHEBI:58210"/>
    </cofactor>
</comment>
<keyword evidence="9" id="KW-1185">Reference proteome</keyword>
<dbReference type="RefSeq" id="WP_012173737.1">
    <property type="nucleotide sequence ID" value="NC_009943.1"/>
</dbReference>
<dbReference type="InterPro" id="IPR010209">
    <property type="entry name" value="Ion_transpt_RnfG/RsxG"/>
</dbReference>
<feature type="domain" description="FMN-binding" evidence="7">
    <location>
        <begin position="100"/>
        <end position="191"/>
    </location>
</feature>
<comment type="similarity">
    <text evidence="6">Belongs to the RnfG family.</text>
</comment>
<dbReference type="eggNOG" id="COG4659">
    <property type="taxonomic scope" value="Bacteria"/>
</dbReference>
<reference evidence="8 9" key="1">
    <citation type="submission" date="2007-10" db="EMBL/GenBank/DDBJ databases">
        <title>Complete sequence of Desulfococcus oleovorans Hxd3.</title>
        <authorList>
            <consortium name="US DOE Joint Genome Institute"/>
            <person name="Copeland A."/>
            <person name="Lucas S."/>
            <person name="Lapidus A."/>
            <person name="Barry K."/>
            <person name="Glavina del Rio T."/>
            <person name="Dalin E."/>
            <person name="Tice H."/>
            <person name="Pitluck S."/>
            <person name="Kiss H."/>
            <person name="Brettin T."/>
            <person name="Bruce D."/>
            <person name="Detter J.C."/>
            <person name="Han C."/>
            <person name="Schmutz J."/>
            <person name="Larimer F."/>
            <person name="Land M."/>
            <person name="Hauser L."/>
            <person name="Kyrpides N."/>
            <person name="Kim E."/>
            <person name="Wawrik B."/>
            <person name="Richardson P."/>
        </authorList>
    </citation>
    <scope>NUCLEOTIDE SEQUENCE [LARGE SCALE GENOMIC DNA]</scope>
    <source>
        <strain evidence="9">DSM 6200 / JCM 39069 / Hxd3</strain>
    </source>
</reference>
<proteinExistence type="inferred from homology"/>
<keyword evidence="1 6" id="KW-0813">Transport</keyword>
<feature type="modified residue" description="FMN phosphoryl threonine" evidence="6">
    <location>
        <position position="174"/>
    </location>
</feature>
<dbReference type="GO" id="GO:0005886">
    <property type="term" value="C:plasma membrane"/>
    <property type="evidence" value="ECO:0007669"/>
    <property type="project" value="UniProtKB-SubCell"/>
</dbReference>
<dbReference type="EMBL" id="CP000859">
    <property type="protein sequence ID" value="ABW66118.1"/>
    <property type="molecule type" value="Genomic_DNA"/>
</dbReference>
<dbReference type="SMART" id="SM00900">
    <property type="entry name" value="FMN_bind"/>
    <property type="match status" value="1"/>
</dbReference>
<organism evidence="8 9">
    <name type="scientific">Desulfosudis oleivorans (strain DSM 6200 / JCM 39069 / Hxd3)</name>
    <name type="common">Desulfococcus oleovorans</name>
    <dbReference type="NCBI Taxonomy" id="96561"/>
    <lineage>
        <taxon>Bacteria</taxon>
        <taxon>Pseudomonadati</taxon>
        <taxon>Thermodesulfobacteriota</taxon>
        <taxon>Desulfobacteria</taxon>
        <taxon>Desulfobacterales</taxon>
        <taxon>Desulfosudaceae</taxon>
        <taxon>Desulfosudis</taxon>
    </lineage>
</organism>
<evidence type="ECO:0000313" key="9">
    <source>
        <dbReference type="Proteomes" id="UP000008561"/>
    </source>
</evidence>
<comment type="subcellular location">
    <subcellularLocation>
        <location evidence="6">Cell inner membrane</location>
        <topology evidence="6">Single-pass membrane protein</topology>
    </subcellularLocation>
</comment>
<dbReference type="HAMAP" id="MF_00479">
    <property type="entry name" value="RsxG_RnfG"/>
    <property type="match status" value="1"/>
</dbReference>
<dbReference type="GO" id="GO:0010181">
    <property type="term" value="F:FMN binding"/>
    <property type="evidence" value="ECO:0007669"/>
    <property type="project" value="InterPro"/>
</dbReference>
<keyword evidence="6" id="KW-1003">Cell membrane</keyword>
<dbReference type="HOGENOM" id="CLU_077882_2_1_7"/>
<dbReference type="KEGG" id="dol:Dole_0308"/>
<protein>
    <recommendedName>
        <fullName evidence="6">Ion-translocating oxidoreductase complex subunit G</fullName>
        <ecNumber evidence="6">7.-.-.-</ecNumber>
    </recommendedName>
    <alternativeName>
        <fullName evidence="6">Rnf electron transport complex subunit G</fullName>
    </alternativeName>
</protein>
<evidence type="ECO:0000256" key="4">
    <source>
        <dbReference type="ARBA" id="ARBA00022643"/>
    </source>
</evidence>
<evidence type="ECO:0000256" key="5">
    <source>
        <dbReference type="ARBA" id="ARBA00022982"/>
    </source>
</evidence>
<dbReference type="InterPro" id="IPR007329">
    <property type="entry name" value="FMN-bd"/>
</dbReference>
<name>A8ZSV4_DESOH</name>
<gene>
    <name evidence="6" type="primary">rnfG</name>
    <name evidence="8" type="ordered locus">Dole_0308</name>
</gene>
<dbReference type="EC" id="7.-.-.-" evidence="6"/>
<dbReference type="AlphaFoldDB" id="A8ZSV4"/>
<evidence type="ECO:0000256" key="2">
    <source>
        <dbReference type="ARBA" id="ARBA00022553"/>
    </source>
</evidence>
<dbReference type="PANTHER" id="PTHR36118:SF1">
    <property type="entry name" value="ION-TRANSLOCATING OXIDOREDUCTASE COMPLEX SUBUNIT G"/>
    <property type="match status" value="1"/>
</dbReference>
<keyword evidence="3 6" id="KW-0285">Flavoprotein</keyword>
<comment type="subunit">
    <text evidence="6">The complex is composed of six subunits: RnfA, RnfB, RnfC, RnfD, RnfE and RnfG.</text>
</comment>
<keyword evidence="6" id="KW-1278">Translocase</keyword>
<dbReference type="STRING" id="96561.Dole_0308"/>
<evidence type="ECO:0000259" key="7">
    <source>
        <dbReference type="SMART" id="SM00900"/>
    </source>
</evidence>
<evidence type="ECO:0000256" key="1">
    <source>
        <dbReference type="ARBA" id="ARBA00022448"/>
    </source>
</evidence>
<keyword evidence="4 6" id="KW-0288">FMN</keyword>
<keyword evidence="6" id="KW-0997">Cell inner membrane</keyword>
<accession>A8ZSV4</accession>